<dbReference type="InterPro" id="IPR050422">
    <property type="entry name" value="X-Pro_aminopeptidase_P"/>
</dbReference>
<dbReference type="InterPro" id="IPR036005">
    <property type="entry name" value="Creatinase/aminopeptidase-like"/>
</dbReference>
<dbReference type="GO" id="GO:0070006">
    <property type="term" value="F:metalloaminopeptidase activity"/>
    <property type="evidence" value="ECO:0007669"/>
    <property type="project" value="InterPro"/>
</dbReference>
<dbReference type="FunFam" id="3.90.230.10:FF:000009">
    <property type="entry name" value="xaa-Pro aminopeptidase 2"/>
    <property type="match status" value="1"/>
</dbReference>
<dbReference type="GO" id="GO:0046872">
    <property type="term" value="F:metal ion binding"/>
    <property type="evidence" value="ECO:0007669"/>
    <property type="project" value="UniProtKB-KW"/>
</dbReference>
<gene>
    <name evidence="7" type="ORF">L798_11798</name>
</gene>
<dbReference type="Gene3D" id="3.90.230.10">
    <property type="entry name" value="Creatinase/methionine aminopeptidase superfamily"/>
    <property type="match status" value="1"/>
</dbReference>
<sequence length="676" mass="75917">MLIYAGFSMSFGIGQRNSCSPSKAPPPGRVDTSRQLKELRTRLKAMALDAFIITRDDGHQSEFPAHRDRRYTYISGFSGSDGIAVVTREWGAALWTDGRYFLQADIQLSCDWLLMRIGQPGVPHLMDWLLDILPENSKIGADPKLVPNSIWNKWASKIGDSSISLVEVFENPVDRIWNSTTGRPPYPEYEAYVLAERFSGRKWEDKVKDLRAKLDAEGADAIVVTALDEVAWLLNIRGYDVPFNPMVHAYVTVTPDSVNLYVNESKLGLQVKAHLKSVNCYSEHCTQVYSYDALIGDLKTNQQKWKKVLLPSQCYNSPGASRAIYSAIPPGKQLVTSSPIIFMKARKNHIEIDGMRRAHIRDAVALCDFFAHFEESTAAGEQWDELQVAKELDQFRREQNLSKGPSFSTIAGFGPNGAYPHYLPSDSSNVLLIDGSSMLVLDSGGHYLDGTTDVTRTIHLGTPTDFEREAYTRVLMGSIQLASLVFPSDVPMNSIDVLARGPLWEVGLNYLHGTGHGVGAFLSVHEAPITISYTTGNLTFQEGYFFSDEPGYYHEGHFGVRLENVLEVVKKQTKHHFEGQYFSFLPVTYVPYEPKLINVKMLNPQHRQWLNDYNAKVRTLVGAELKRQHRMKGFYWMMDKTGYIPEHEPSSASGCIRVTALLLTAIQIVVLFSRGL</sequence>
<dbReference type="GO" id="GO:0005737">
    <property type="term" value="C:cytoplasm"/>
    <property type="evidence" value="ECO:0007669"/>
    <property type="project" value="UniProtKB-ARBA"/>
</dbReference>
<keyword evidence="7" id="KW-0031">Aminopeptidase</keyword>
<feature type="domain" description="Peptidase M24" evidence="4">
    <location>
        <begin position="354"/>
        <end position="568"/>
    </location>
</feature>
<dbReference type="FunFam" id="3.40.350.10:FF:000003">
    <property type="entry name" value="Xaa-pro aminopeptidase P"/>
    <property type="match status" value="1"/>
</dbReference>
<dbReference type="SUPFAM" id="SSF53092">
    <property type="entry name" value="Creatinase/prolidase N-terminal domain"/>
    <property type="match status" value="2"/>
</dbReference>
<dbReference type="Pfam" id="PF01321">
    <property type="entry name" value="Creatinase_N"/>
    <property type="match status" value="1"/>
</dbReference>
<dbReference type="InterPro" id="IPR032416">
    <property type="entry name" value="Peptidase_M24_C"/>
</dbReference>
<dbReference type="SUPFAM" id="SSF55920">
    <property type="entry name" value="Creatinase/aminopeptidase"/>
    <property type="match status" value="1"/>
</dbReference>
<dbReference type="STRING" id="136037.A0A067R4L0"/>
<evidence type="ECO:0000256" key="1">
    <source>
        <dbReference type="ARBA" id="ARBA00008766"/>
    </source>
</evidence>
<evidence type="ECO:0000259" key="4">
    <source>
        <dbReference type="Pfam" id="PF00557"/>
    </source>
</evidence>
<dbReference type="Proteomes" id="UP000027135">
    <property type="component" value="Unassembled WGS sequence"/>
</dbReference>
<dbReference type="InterPro" id="IPR029149">
    <property type="entry name" value="Creatin/AminoP/Spt16_N"/>
</dbReference>
<dbReference type="PANTHER" id="PTHR43763">
    <property type="entry name" value="XAA-PRO AMINOPEPTIDASE 1"/>
    <property type="match status" value="1"/>
</dbReference>
<dbReference type="eggNOG" id="KOG2413">
    <property type="taxonomic scope" value="Eukaryota"/>
</dbReference>
<name>A0A067R4L0_ZOONE</name>
<evidence type="ECO:0000256" key="2">
    <source>
        <dbReference type="ARBA" id="ARBA00022723"/>
    </source>
</evidence>
<dbReference type="AlphaFoldDB" id="A0A067R4L0"/>
<dbReference type="InParanoid" id="A0A067R4L0"/>
<keyword evidence="7" id="KW-0645">Protease</keyword>
<accession>A0A067R4L0</accession>
<dbReference type="Pfam" id="PF16188">
    <property type="entry name" value="Peptidase_M24_C"/>
    <property type="match status" value="1"/>
</dbReference>
<dbReference type="InterPro" id="IPR000587">
    <property type="entry name" value="Creatinase_N"/>
</dbReference>
<evidence type="ECO:0000259" key="5">
    <source>
        <dbReference type="Pfam" id="PF01321"/>
    </source>
</evidence>
<evidence type="ECO:0000313" key="7">
    <source>
        <dbReference type="EMBL" id="KDR14160.1"/>
    </source>
</evidence>
<feature type="domain" description="Creatinase N-terminal" evidence="5">
    <location>
        <begin position="36"/>
        <end position="162"/>
    </location>
</feature>
<dbReference type="InterPro" id="IPR000994">
    <property type="entry name" value="Pept_M24"/>
</dbReference>
<dbReference type="PANTHER" id="PTHR43763:SF6">
    <property type="entry name" value="XAA-PRO AMINOPEPTIDASE 1"/>
    <property type="match status" value="1"/>
</dbReference>
<dbReference type="EMBL" id="KK852898">
    <property type="protein sequence ID" value="KDR14160.1"/>
    <property type="molecule type" value="Genomic_DNA"/>
</dbReference>
<evidence type="ECO:0000313" key="8">
    <source>
        <dbReference type="Proteomes" id="UP000027135"/>
    </source>
</evidence>
<dbReference type="InterPro" id="IPR033740">
    <property type="entry name" value="Pept_M24B"/>
</dbReference>
<dbReference type="OMA" id="IRTYVQI"/>
<feature type="domain" description="Peptidase M24 C-terminal" evidence="6">
    <location>
        <begin position="580"/>
        <end position="641"/>
    </location>
</feature>
<dbReference type="Pfam" id="PF00557">
    <property type="entry name" value="Peptidase_M24"/>
    <property type="match status" value="1"/>
</dbReference>
<reference evidence="7 8" key="1">
    <citation type="journal article" date="2014" name="Nat. Commun.">
        <title>Molecular traces of alternative social organization in a termite genome.</title>
        <authorList>
            <person name="Terrapon N."/>
            <person name="Li C."/>
            <person name="Robertson H.M."/>
            <person name="Ji L."/>
            <person name="Meng X."/>
            <person name="Booth W."/>
            <person name="Chen Z."/>
            <person name="Childers C.P."/>
            <person name="Glastad K.M."/>
            <person name="Gokhale K."/>
            <person name="Gowin J."/>
            <person name="Gronenberg W."/>
            <person name="Hermansen R.A."/>
            <person name="Hu H."/>
            <person name="Hunt B.G."/>
            <person name="Huylmans A.K."/>
            <person name="Khalil S.M."/>
            <person name="Mitchell R.D."/>
            <person name="Munoz-Torres M.C."/>
            <person name="Mustard J.A."/>
            <person name="Pan H."/>
            <person name="Reese J.T."/>
            <person name="Scharf M.E."/>
            <person name="Sun F."/>
            <person name="Vogel H."/>
            <person name="Xiao J."/>
            <person name="Yang W."/>
            <person name="Yang Z."/>
            <person name="Yang Z."/>
            <person name="Zhou J."/>
            <person name="Zhu J."/>
            <person name="Brent C.S."/>
            <person name="Elsik C.G."/>
            <person name="Goodisman M.A."/>
            <person name="Liberles D.A."/>
            <person name="Roe R.M."/>
            <person name="Vargo E.L."/>
            <person name="Vilcinskas A."/>
            <person name="Wang J."/>
            <person name="Bornberg-Bauer E."/>
            <person name="Korb J."/>
            <person name="Zhang G."/>
            <person name="Liebig J."/>
        </authorList>
    </citation>
    <scope>NUCLEOTIDE SEQUENCE [LARGE SCALE GENOMIC DNA]</scope>
    <source>
        <tissue evidence="7">Whole organism</tissue>
    </source>
</reference>
<protein>
    <submittedName>
        <fullName evidence="7">Xaa-Pro aminopeptidase 1</fullName>
    </submittedName>
</protein>
<keyword evidence="2" id="KW-0479">Metal-binding</keyword>
<comment type="similarity">
    <text evidence="1">Belongs to the peptidase M24B family.</text>
</comment>
<dbReference type="CDD" id="cd01085">
    <property type="entry name" value="APP"/>
    <property type="match status" value="1"/>
</dbReference>
<keyword evidence="8" id="KW-1185">Reference proteome</keyword>
<dbReference type="Pfam" id="PF16189">
    <property type="entry name" value="Creatinase_N_2"/>
    <property type="match status" value="1"/>
</dbReference>
<evidence type="ECO:0000256" key="3">
    <source>
        <dbReference type="ARBA" id="ARBA00022801"/>
    </source>
</evidence>
<organism evidence="7 8">
    <name type="scientific">Zootermopsis nevadensis</name>
    <name type="common">Dampwood termite</name>
    <dbReference type="NCBI Taxonomy" id="136037"/>
    <lineage>
        <taxon>Eukaryota</taxon>
        <taxon>Metazoa</taxon>
        <taxon>Ecdysozoa</taxon>
        <taxon>Arthropoda</taxon>
        <taxon>Hexapoda</taxon>
        <taxon>Insecta</taxon>
        <taxon>Pterygota</taxon>
        <taxon>Neoptera</taxon>
        <taxon>Polyneoptera</taxon>
        <taxon>Dictyoptera</taxon>
        <taxon>Blattodea</taxon>
        <taxon>Blattoidea</taxon>
        <taxon>Termitoidae</taxon>
        <taxon>Termopsidae</taxon>
        <taxon>Zootermopsis</taxon>
    </lineage>
</organism>
<keyword evidence="3" id="KW-0378">Hydrolase</keyword>
<proteinExistence type="inferred from homology"/>
<evidence type="ECO:0000259" key="6">
    <source>
        <dbReference type="Pfam" id="PF16188"/>
    </source>
</evidence>
<dbReference type="Gene3D" id="3.40.350.10">
    <property type="entry name" value="Creatinase/prolidase N-terminal domain"/>
    <property type="match status" value="2"/>
</dbReference>